<evidence type="ECO:0000313" key="1">
    <source>
        <dbReference type="EMBL" id="KAK9015415.1"/>
    </source>
</evidence>
<sequence>MAVVSATIVEEFVAIPEDVEVLFTAAPPHVTIELCPAEDGYNTKRPIELVVDGNVTDAKIVVFGFTVSYERLICASKSVGDVNGVFIYTYVPIRVE</sequence>
<dbReference type="EMBL" id="JBBPBN010000021">
    <property type="protein sequence ID" value="KAK9015415.1"/>
    <property type="molecule type" value="Genomic_DNA"/>
</dbReference>
<accession>A0ABR2RR26</accession>
<protein>
    <submittedName>
        <fullName evidence="1">Uncharacterized protein</fullName>
    </submittedName>
</protein>
<name>A0ABR2RR26_9ROSI</name>
<keyword evidence="2" id="KW-1185">Reference proteome</keyword>
<evidence type="ECO:0000313" key="2">
    <source>
        <dbReference type="Proteomes" id="UP001396334"/>
    </source>
</evidence>
<organism evidence="1 2">
    <name type="scientific">Hibiscus sabdariffa</name>
    <name type="common">roselle</name>
    <dbReference type="NCBI Taxonomy" id="183260"/>
    <lineage>
        <taxon>Eukaryota</taxon>
        <taxon>Viridiplantae</taxon>
        <taxon>Streptophyta</taxon>
        <taxon>Embryophyta</taxon>
        <taxon>Tracheophyta</taxon>
        <taxon>Spermatophyta</taxon>
        <taxon>Magnoliopsida</taxon>
        <taxon>eudicotyledons</taxon>
        <taxon>Gunneridae</taxon>
        <taxon>Pentapetalae</taxon>
        <taxon>rosids</taxon>
        <taxon>malvids</taxon>
        <taxon>Malvales</taxon>
        <taxon>Malvaceae</taxon>
        <taxon>Malvoideae</taxon>
        <taxon>Hibiscus</taxon>
    </lineage>
</organism>
<comment type="caution">
    <text evidence="1">The sequence shown here is derived from an EMBL/GenBank/DDBJ whole genome shotgun (WGS) entry which is preliminary data.</text>
</comment>
<gene>
    <name evidence="1" type="ORF">V6N11_006525</name>
</gene>
<reference evidence="1 2" key="1">
    <citation type="journal article" date="2024" name="G3 (Bethesda)">
        <title>Genome assembly of Hibiscus sabdariffa L. provides insights into metabolisms of medicinal natural products.</title>
        <authorList>
            <person name="Kim T."/>
        </authorList>
    </citation>
    <scope>NUCLEOTIDE SEQUENCE [LARGE SCALE GENOMIC DNA]</scope>
    <source>
        <strain evidence="1">TK-2024</strain>
        <tissue evidence="1">Old leaves</tissue>
    </source>
</reference>
<proteinExistence type="predicted"/>
<dbReference type="Proteomes" id="UP001396334">
    <property type="component" value="Unassembled WGS sequence"/>
</dbReference>